<dbReference type="InterPro" id="IPR039421">
    <property type="entry name" value="Type_1_exporter"/>
</dbReference>
<feature type="transmembrane region" description="Helical" evidence="8">
    <location>
        <begin position="155"/>
        <end position="173"/>
    </location>
</feature>
<dbReference type="GO" id="GO:0016887">
    <property type="term" value="F:ATP hydrolysis activity"/>
    <property type="evidence" value="ECO:0007669"/>
    <property type="project" value="InterPro"/>
</dbReference>
<feature type="transmembrane region" description="Helical" evidence="8">
    <location>
        <begin position="293"/>
        <end position="312"/>
    </location>
</feature>
<dbReference type="CDD" id="cd18550">
    <property type="entry name" value="ABC_6TM_exporter_like"/>
    <property type="match status" value="1"/>
</dbReference>
<dbReference type="Gene3D" id="3.40.50.300">
    <property type="entry name" value="P-loop containing nucleotide triphosphate hydrolases"/>
    <property type="match status" value="1"/>
</dbReference>
<feature type="transmembrane region" description="Helical" evidence="8">
    <location>
        <begin position="264"/>
        <end position="287"/>
    </location>
</feature>
<reference evidence="12" key="2">
    <citation type="submission" date="2023-12" db="EMBL/GenBank/DDBJ databases">
        <title>Isolation of organohalide respiring bacteria Dehalococcoides mccartyi strain GPTCE1 in groundwater collected near a chemical plant in Suzhou, China.</title>
        <authorList>
            <person name="Liu G."/>
        </authorList>
    </citation>
    <scope>NUCLEOTIDE SEQUENCE</scope>
    <source>
        <strain evidence="12">GPTCE1</strain>
    </source>
</reference>
<dbReference type="GO" id="GO:0005524">
    <property type="term" value="F:ATP binding"/>
    <property type="evidence" value="ECO:0007669"/>
    <property type="project" value="UniProtKB-KW"/>
</dbReference>
<keyword evidence="7 8" id="KW-0472">Membrane</keyword>
<dbReference type="Proteomes" id="UP001327986">
    <property type="component" value="Chromosome"/>
</dbReference>
<dbReference type="PANTHER" id="PTHR43394">
    <property type="entry name" value="ATP-DEPENDENT PERMEASE MDL1, MITOCHONDRIAL"/>
    <property type="match status" value="1"/>
</dbReference>
<dbReference type="InterPro" id="IPR003593">
    <property type="entry name" value="AAA+_ATPase"/>
</dbReference>
<dbReference type="RefSeq" id="WP_058291917.1">
    <property type="nucleotide sequence ID" value="NZ_CP141531.1"/>
</dbReference>
<dbReference type="SUPFAM" id="SSF52540">
    <property type="entry name" value="P-loop containing nucleoside triphosphate hydrolases"/>
    <property type="match status" value="1"/>
</dbReference>
<dbReference type="AlphaFoldDB" id="A0A0V8M545"/>
<feature type="transmembrane region" description="Helical" evidence="8">
    <location>
        <begin position="35"/>
        <end position="56"/>
    </location>
</feature>
<keyword evidence="5 12" id="KW-0067">ATP-binding</keyword>
<evidence type="ECO:0000313" key="13">
    <source>
        <dbReference type="Proteomes" id="UP000053577"/>
    </source>
</evidence>
<name>A0A0V8M545_9CHLR</name>
<reference evidence="11 13" key="1">
    <citation type="journal article" date="2015" name="Sci. Rep.">
        <title>A comparative genomics and reductive dehalogenase gene transcription study of two chloroethene-respiring bacteria, Dehalococcoides mccartyi strains MB and 11a.</title>
        <authorList>
            <person name="Low A."/>
            <person name="Shen Z."/>
            <person name="Cheng D."/>
            <person name="Rogers M.J."/>
            <person name="Lee P.K."/>
            <person name="He J."/>
        </authorList>
    </citation>
    <scope>NUCLEOTIDE SEQUENCE [LARGE SCALE GENOMIC DNA]</scope>
    <source>
        <strain evidence="11 13">MB</strain>
    </source>
</reference>
<feature type="domain" description="ABC transmembrane type-1" evidence="10">
    <location>
        <begin position="40"/>
        <end position="324"/>
    </location>
</feature>
<evidence type="ECO:0000256" key="8">
    <source>
        <dbReference type="SAM" id="Phobius"/>
    </source>
</evidence>
<feature type="transmembrane region" description="Helical" evidence="8">
    <location>
        <begin position="179"/>
        <end position="198"/>
    </location>
</feature>
<dbReference type="InterPro" id="IPR027417">
    <property type="entry name" value="P-loop_NTPase"/>
</dbReference>
<evidence type="ECO:0000256" key="7">
    <source>
        <dbReference type="ARBA" id="ARBA00023136"/>
    </source>
</evidence>
<dbReference type="InterPro" id="IPR036640">
    <property type="entry name" value="ABC1_TM_sf"/>
</dbReference>
<evidence type="ECO:0000256" key="2">
    <source>
        <dbReference type="ARBA" id="ARBA00022448"/>
    </source>
</evidence>
<dbReference type="EMBL" id="JGYD01000001">
    <property type="protein sequence ID" value="KSV18917.1"/>
    <property type="molecule type" value="Genomic_DNA"/>
</dbReference>
<organism evidence="11 13">
    <name type="scientific">Dehalococcoides mccartyi</name>
    <dbReference type="NCBI Taxonomy" id="61435"/>
    <lineage>
        <taxon>Bacteria</taxon>
        <taxon>Bacillati</taxon>
        <taxon>Chloroflexota</taxon>
        <taxon>Dehalococcoidia</taxon>
        <taxon>Dehalococcoidales</taxon>
        <taxon>Dehalococcoidaceae</taxon>
        <taxon>Dehalococcoides</taxon>
    </lineage>
</organism>
<evidence type="ECO:0000313" key="12">
    <source>
        <dbReference type="EMBL" id="WRO07225.1"/>
    </source>
</evidence>
<gene>
    <name evidence="11" type="ORF">DA01_00065</name>
    <name evidence="12" type="ORF">VLL09_07525</name>
</gene>
<sequence length="648" mass="71427">MIHSYYSRINGNSPDEKPKITRGLLKRVWSYARPYRWLVLWMLVLTLATTGLGLLTPLILRDLIDITLPDKNISRLSWLIAALLTIPLLTSFLNVVLRRYNSRVGEGVISDLRLAMFSHLQRMSLSFFTHTKSGELMSRLNNDVIGAQTAISNTFVSIVTSLIQAIVVFSVMITLEWRLALISVAILPLFFWAAQHLGNRLRDIARNQLDQNARMNAVAQELLNISGALLVKLFGRSAEEDRRFKERSDEVKNIGIKRAVTGSLFFASIGLLSAIGIALVYGVGGYFVIQETLTIGTIVALGALLTTLYGALQTLTNAPVDFATSMVSFERVFEVLDVPLDIEEKENACILGNVSGVLEFKNVVFHYEREEKGLLREVRRFGQMQDVVSVLSGADGTPKNGGEKNADSAGRANGEVLENISFRAEPGQLVALVGPSGAGKTTLTYLIPRLYDPVAGQILIDGHDLRDVTLDSLAAQIGMVTQETYLFHDTVRTNLLYGRPDATQAEVEAAAKAANIHKFIKSLPQGYETIVGERGYRLSGGEKQRLALARVILKNPRILVLDEATSSLDSQSEYLIQEALKHVMVGRTSIVIAHRLSTILAADMILVMDHGHIVERGTHRELLALGGLYANLYETQFRSKANTPSAAE</sequence>
<dbReference type="EMBL" id="CP141531">
    <property type="protein sequence ID" value="WRO07225.1"/>
    <property type="molecule type" value="Genomic_DNA"/>
</dbReference>
<evidence type="ECO:0000256" key="4">
    <source>
        <dbReference type="ARBA" id="ARBA00022741"/>
    </source>
</evidence>
<dbReference type="PROSITE" id="PS50893">
    <property type="entry name" value="ABC_TRANSPORTER_2"/>
    <property type="match status" value="1"/>
</dbReference>
<dbReference type="eggNOG" id="COG1132">
    <property type="taxonomic scope" value="Bacteria"/>
</dbReference>
<evidence type="ECO:0000256" key="3">
    <source>
        <dbReference type="ARBA" id="ARBA00022692"/>
    </source>
</evidence>
<comment type="subcellular location">
    <subcellularLocation>
        <location evidence="1">Cell membrane</location>
        <topology evidence="1">Multi-pass membrane protein</topology>
    </subcellularLocation>
</comment>
<keyword evidence="3 8" id="KW-0812">Transmembrane</keyword>
<protein>
    <submittedName>
        <fullName evidence="11 12">ABC transporter</fullName>
    </submittedName>
</protein>
<dbReference type="PANTHER" id="PTHR43394:SF1">
    <property type="entry name" value="ATP-BINDING CASSETTE SUB-FAMILY B MEMBER 10, MITOCHONDRIAL"/>
    <property type="match status" value="1"/>
</dbReference>
<dbReference type="PROSITE" id="PS50929">
    <property type="entry name" value="ABC_TM1F"/>
    <property type="match status" value="1"/>
</dbReference>
<dbReference type="SMART" id="SM00382">
    <property type="entry name" value="AAA"/>
    <property type="match status" value="1"/>
</dbReference>
<keyword evidence="6 8" id="KW-1133">Transmembrane helix</keyword>
<dbReference type="PROSITE" id="PS00211">
    <property type="entry name" value="ABC_TRANSPORTER_1"/>
    <property type="match status" value="1"/>
</dbReference>
<keyword evidence="2" id="KW-0813">Transport</keyword>
<evidence type="ECO:0000259" key="10">
    <source>
        <dbReference type="PROSITE" id="PS50929"/>
    </source>
</evidence>
<dbReference type="Gene3D" id="1.20.1560.10">
    <property type="entry name" value="ABC transporter type 1, transmembrane domain"/>
    <property type="match status" value="1"/>
</dbReference>
<dbReference type="InterPro" id="IPR003439">
    <property type="entry name" value="ABC_transporter-like_ATP-bd"/>
</dbReference>
<evidence type="ECO:0000256" key="1">
    <source>
        <dbReference type="ARBA" id="ARBA00004651"/>
    </source>
</evidence>
<evidence type="ECO:0000256" key="5">
    <source>
        <dbReference type="ARBA" id="ARBA00022840"/>
    </source>
</evidence>
<dbReference type="SUPFAM" id="SSF90123">
    <property type="entry name" value="ABC transporter transmembrane region"/>
    <property type="match status" value="1"/>
</dbReference>
<dbReference type="FunFam" id="3.40.50.300:FF:000287">
    <property type="entry name" value="Multidrug ABC transporter ATP-binding protein"/>
    <property type="match status" value="1"/>
</dbReference>
<dbReference type="GO" id="GO:0005886">
    <property type="term" value="C:plasma membrane"/>
    <property type="evidence" value="ECO:0007669"/>
    <property type="project" value="UniProtKB-SubCell"/>
</dbReference>
<dbReference type="GO" id="GO:0015421">
    <property type="term" value="F:ABC-type oligopeptide transporter activity"/>
    <property type="evidence" value="ECO:0007669"/>
    <property type="project" value="TreeGrafter"/>
</dbReference>
<evidence type="ECO:0000256" key="6">
    <source>
        <dbReference type="ARBA" id="ARBA00022989"/>
    </source>
</evidence>
<feature type="domain" description="ABC transporter" evidence="9">
    <location>
        <begin position="382"/>
        <end position="635"/>
    </location>
</feature>
<dbReference type="Pfam" id="PF00005">
    <property type="entry name" value="ABC_tran"/>
    <property type="match status" value="1"/>
</dbReference>
<evidence type="ECO:0000313" key="11">
    <source>
        <dbReference type="EMBL" id="KSV18917.1"/>
    </source>
</evidence>
<dbReference type="InterPro" id="IPR017871">
    <property type="entry name" value="ABC_transporter-like_CS"/>
</dbReference>
<dbReference type="PATRIC" id="fig|61435.5.peg.12"/>
<evidence type="ECO:0000259" key="9">
    <source>
        <dbReference type="PROSITE" id="PS50893"/>
    </source>
</evidence>
<keyword evidence="4" id="KW-0547">Nucleotide-binding</keyword>
<feature type="transmembrane region" description="Helical" evidence="8">
    <location>
        <begin position="76"/>
        <end position="97"/>
    </location>
</feature>
<dbReference type="Proteomes" id="UP000053577">
    <property type="component" value="Unassembled WGS sequence"/>
</dbReference>
<dbReference type="InterPro" id="IPR011527">
    <property type="entry name" value="ABC1_TM_dom"/>
</dbReference>
<proteinExistence type="predicted"/>
<dbReference type="OrthoDB" id="9769895at2"/>
<dbReference type="Pfam" id="PF00664">
    <property type="entry name" value="ABC_membrane"/>
    <property type="match status" value="1"/>
</dbReference>
<accession>A0A0V8M545</accession>